<dbReference type="Pfam" id="PF13490">
    <property type="entry name" value="zf-HC2"/>
    <property type="match status" value="1"/>
</dbReference>
<dbReference type="Gene3D" id="1.10.10.1320">
    <property type="entry name" value="Anti-sigma factor, zinc-finger domain"/>
    <property type="match status" value="1"/>
</dbReference>
<dbReference type="InterPro" id="IPR027383">
    <property type="entry name" value="Znf_put"/>
</dbReference>
<feature type="transmembrane region" description="Helical" evidence="3">
    <location>
        <begin position="75"/>
        <end position="97"/>
    </location>
</feature>
<keyword evidence="3" id="KW-1133">Transmembrane helix</keyword>
<comment type="similarity">
    <text evidence="1">Belongs to the zinc-associated anti-sigma factor (ZAS) superfamily. Anti-sigma-W factor family.</text>
</comment>
<protein>
    <recommendedName>
        <fullName evidence="2">Anti-sigma-W factor RsiW</fullName>
    </recommendedName>
</protein>
<dbReference type="InterPro" id="IPR041916">
    <property type="entry name" value="Anti_sigma_zinc_sf"/>
</dbReference>
<evidence type="ECO:0000256" key="3">
    <source>
        <dbReference type="SAM" id="Phobius"/>
    </source>
</evidence>
<keyword evidence="3" id="KW-0472">Membrane</keyword>
<dbReference type="Proteomes" id="UP001519289">
    <property type="component" value="Unassembled WGS sequence"/>
</dbReference>
<sequence length="529" mass="57996">MEIDLCALTEDLLPLYADGLLSPATRQVLERHAAGCPACRQRLRAGAIPPPPAVPPAEPRVERAARDFFGRLRRLLFGGLAAAVALMVLVGSLSYTLGRQRPAEARRVPFRVAGAGDLAARAIPGWERASAAGLVADLGITERIPGTDAAITLERAWFSGRQVYVLYTVRAPEGGHWLPAEALLRGDDPERPHSEGRTDWNRLSTWGGFSREGFHSVLIFRAVPPVHDASRLELVLRQWARVSPGSGVSRTETFWADLRIPIPWDRDYLTEPAPDVLSWPQQHTWLGRTLALDTLEVGVGRTQLTGEITLPEGERDPVLMASLIVGGQELGGGAHTLEPAGEPGRYRFTATFDGPNRWPAPVQLRLHGIGLATDQTLKWTVNWAKYRGDGPTEDRLMDPEDQVTVRFYDSELISIYAHDGGVAIEQRDPERKAPYVRAHLGGHGRGFPDDLGPGFEVENDAGEVITNLGGGGGAVYGGPGRNGVREGVAVMWWDELPEAFRQSYRLIIRYVQPSALLVLDETWTLTVED</sequence>
<evidence type="ECO:0000256" key="2">
    <source>
        <dbReference type="ARBA" id="ARBA00024438"/>
    </source>
</evidence>
<name>A0ABS4JSK7_9FIRM</name>
<evidence type="ECO:0000256" key="1">
    <source>
        <dbReference type="ARBA" id="ARBA00024353"/>
    </source>
</evidence>
<proteinExistence type="inferred from homology"/>
<evidence type="ECO:0000313" key="6">
    <source>
        <dbReference type="Proteomes" id="UP001519289"/>
    </source>
</evidence>
<reference evidence="5 6" key="1">
    <citation type="submission" date="2021-03" db="EMBL/GenBank/DDBJ databases">
        <title>Genomic Encyclopedia of Type Strains, Phase IV (KMG-IV): sequencing the most valuable type-strain genomes for metagenomic binning, comparative biology and taxonomic classification.</title>
        <authorList>
            <person name="Goeker M."/>
        </authorList>
    </citation>
    <scope>NUCLEOTIDE SEQUENCE [LARGE SCALE GENOMIC DNA]</scope>
    <source>
        <strain evidence="5 6">DSM 27138</strain>
    </source>
</reference>
<dbReference type="RefSeq" id="WP_209466616.1">
    <property type="nucleotide sequence ID" value="NZ_JAGGLG010000013.1"/>
</dbReference>
<feature type="domain" description="Putative zinc-finger" evidence="4">
    <location>
        <begin position="6"/>
        <end position="40"/>
    </location>
</feature>
<accession>A0ABS4JSK7</accession>
<keyword evidence="3" id="KW-0812">Transmembrane</keyword>
<dbReference type="EMBL" id="JAGGLG010000013">
    <property type="protein sequence ID" value="MBP2018500.1"/>
    <property type="molecule type" value="Genomic_DNA"/>
</dbReference>
<evidence type="ECO:0000259" key="4">
    <source>
        <dbReference type="Pfam" id="PF13490"/>
    </source>
</evidence>
<keyword evidence="6" id="KW-1185">Reference proteome</keyword>
<evidence type="ECO:0000313" key="5">
    <source>
        <dbReference type="EMBL" id="MBP2018500.1"/>
    </source>
</evidence>
<comment type="caution">
    <text evidence="5">The sequence shown here is derived from an EMBL/GenBank/DDBJ whole genome shotgun (WGS) entry which is preliminary data.</text>
</comment>
<gene>
    <name evidence="5" type="ORF">J2Z79_001911</name>
</gene>
<organism evidence="5 6">
    <name type="scientific">Symbiobacterium terraclitae</name>
    <dbReference type="NCBI Taxonomy" id="557451"/>
    <lineage>
        <taxon>Bacteria</taxon>
        <taxon>Bacillati</taxon>
        <taxon>Bacillota</taxon>
        <taxon>Clostridia</taxon>
        <taxon>Eubacteriales</taxon>
        <taxon>Symbiobacteriaceae</taxon>
        <taxon>Symbiobacterium</taxon>
    </lineage>
</organism>